<dbReference type="GO" id="GO:0005737">
    <property type="term" value="C:cytoplasm"/>
    <property type="evidence" value="ECO:0007669"/>
    <property type="project" value="TreeGrafter"/>
</dbReference>
<evidence type="ECO:0000313" key="4">
    <source>
        <dbReference type="Proteomes" id="UP000665026"/>
    </source>
</evidence>
<proteinExistence type="predicted"/>
<gene>
    <name evidence="3" type="ORF">HZ995_10115</name>
</gene>
<evidence type="ECO:0000259" key="1">
    <source>
        <dbReference type="Pfam" id="PF05161"/>
    </source>
</evidence>
<feature type="domain" description="MOFRL" evidence="1">
    <location>
        <begin position="305"/>
        <end position="411"/>
    </location>
</feature>
<dbReference type="Pfam" id="PF13660">
    <property type="entry name" value="DUF4147"/>
    <property type="match status" value="1"/>
</dbReference>
<evidence type="ECO:0000259" key="2">
    <source>
        <dbReference type="Pfam" id="PF13660"/>
    </source>
</evidence>
<dbReference type="Proteomes" id="UP000665026">
    <property type="component" value="Chromosome"/>
</dbReference>
<feature type="domain" description="MOFRL-associated" evidence="2">
    <location>
        <begin position="15"/>
        <end position="241"/>
    </location>
</feature>
<dbReference type="Pfam" id="PF05161">
    <property type="entry name" value="MOFRL"/>
    <property type="match status" value="1"/>
</dbReference>
<reference evidence="3" key="1">
    <citation type="submission" date="2020-07" db="EMBL/GenBank/DDBJ databases">
        <title>Genome sequences of bacteria associated with the marine, planktonic diatom Thalassiosira profunda strain ECT2AJA-044.</title>
        <authorList>
            <person name="Gargas C.B."/>
            <person name="Roberts W.R."/>
            <person name="Alverson A.J."/>
        </authorList>
    </citation>
    <scope>NUCLEOTIDE SEQUENCE</scope>
    <source>
        <strain evidence="3">ECT2AJA-044</strain>
    </source>
</reference>
<dbReference type="AlphaFoldDB" id="A0A975I694"/>
<evidence type="ECO:0000313" key="3">
    <source>
        <dbReference type="EMBL" id="QTN34858.1"/>
    </source>
</evidence>
<dbReference type="KEGG" id="cact:HZ995_10115"/>
<dbReference type="Gene3D" id="3.40.1480.10">
    <property type="entry name" value="MOFRL domain"/>
    <property type="match status" value="1"/>
</dbReference>
<sequence>MNDNPRAALREQAEFAFQRGVQAADPKRATSAAIHAHFDPNRVAGDLYILAFGKAAVGMAQAALEALGPFEPRRVLAITNYENDTQCDGIEILAAAHPVPDAKGAEAALCAEDMLRDAKDGDVILALVSGGASALLPAPIDGVSLADKIKVNELLLGSGLDIGSMNIVRQSLSRTKGGGLLATAAPARVISFVLSDVLGDDMRLVGSGPTLSRAGTSDDAREILQSAGVWEQCPSSVRDALLTPKPLEGQPEPEAHLIGSNGLSLSAMAAALNADISPNPLEGDVQEAAERVVGEALRLPAGKALAFGGETTVVLKGSGRGGRNQELALRVAQEAERRGMPGAWVFLSGGTDGRDGPTDAAGGVVDDQTLARLAKQDLSLSDFLDQNDSYKALEASGDLLITGATGTNVADLQIFLRAE</sequence>
<protein>
    <submittedName>
        <fullName evidence="3">DUF4147 domain-containing protein</fullName>
    </submittedName>
</protein>
<dbReference type="InterPro" id="IPR025286">
    <property type="entry name" value="MOFRL_assoc_dom"/>
</dbReference>
<name>A0A975I694_9RHOB</name>
<dbReference type="SUPFAM" id="SSF82544">
    <property type="entry name" value="GckA/TtuD-like"/>
    <property type="match status" value="1"/>
</dbReference>
<dbReference type="EMBL" id="CP060010">
    <property type="protein sequence ID" value="QTN34858.1"/>
    <property type="molecule type" value="Genomic_DNA"/>
</dbReference>
<dbReference type="RefSeq" id="WP_209355543.1">
    <property type="nucleotide sequence ID" value="NZ_CP060010.1"/>
</dbReference>
<dbReference type="InterPro" id="IPR038614">
    <property type="entry name" value="GK_N_sf"/>
</dbReference>
<dbReference type="GO" id="GO:0008887">
    <property type="term" value="F:glycerate kinase activity"/>
    <property type="evidence" value="ECO:0007669"/>
    <property type="project" value="InterPro"/>
</dbReference>
<dbReference type="Gene3D" id="3.40.50.10180">
    <property type="entry name" value="Glycerate kinase, MOFRL-like N-terminal domain"/>
    <property type="match status" value="1"/>
</dbReference>
<dbReference type="InterPro" id="IPR039760">
    <property type="entry name" value="MOFRL_protein"/>
</dbReference>
<dbReference type="PANTHER" id="PTHR12227:SF0">
    <property type="entry name" value="GLYCERATE KINASE"/>
    <property type="match status" value="1"/>
</dbReference>
<organism evidence="3 4">
    <name type="scientific">Cognatishimia activa</name>
    <dbReference type="NCBI Taxonomy" id="1715691"/>
    <lineage>
        <taxon>Bacteria</taxon>
        <taxon>Pseudomonadati</taxon>
        <taxon>Pseudomonadota</taxon>
        <taxon>Alphaproteobacteria</taxon>
        <taxon>Rhodobacterales</taxon>
        <taxon>Paracoccaceae</taxon>
        <taxon>Cognatishimia</taxon>
    </lineage>
</organism>
<dbReference type="PANTHER" id="PTHR12227">
    <property type="entry name" value="GLYCERATE KINASE"/>
    <property type="match status" value="1"/>
</dbReference>
<accession>A0A975I694</accession>
<dbReference type="InterPro" id="IPR007835">
    <property type="entry name" value="MOFRL"/>
</dbReference>
<dbReference type="InterPro" id="IPR037035">
    <property type="entry name" value="GK-like_C_sf"/>
</dbReference>